<dbReference type="OrthoDB" id="3536723at2759"/>
<gene>
    <name evidence="2" type="ORF">NLJ89_g10287</name>
</gene>
<dbReference type="AlphaFoldDB" id="A0A9W8JS15"/>
<keyword evidence="3" id="KW-1185">Reference proteome</keyword>
<evidence type="ECO:0000313" key="3">
    <source>
        <dbReference type="Proteomes" id="UP001148786"/>
    </source>
</evidence>
<reference evidence="2" key="1">
    <citation type="submission" date="2022-07" db="EMBL/GenBank/DDBJ databases">
        <title>Genome Sequence of Agrocybe chaxingu.</title>
        <authorList>
            <person name="Buettner E."/>
        </authorList>
    </citation>
    <scope>NUCLEOTIDE SEQUENCE</scope>
    <source>
        <strain evidence="2">MP-N11</strain>
    </source>
</reference>
<sequence length="133" mass="14278">MKSKIFFPLALLFATASTVFGAPQSVDPTEYLKLLHLCNKGGSNAYVAVRYQGNYYTTFKYNQCYPYEISGNLAEMAVFCKSATCYNNPNPDCTGGVVPPVPVPVPALTTVVNAAGWVQLLGQGATCQKNGLP</sequence>
<evidence type="ECO:0000256" key="1">
    <source>
        <dbReference type="SAM" id="SignalP"/>
    </source>
</evidence>
<protein>
    <submittedName>
        <fullName evidence="2">Uncharacterized protein</fullName>
    </submittedName>
</protein>
<dbReference type="EMBL" id="JANKHO010001831">
    <property type="protein sequence ID" value="KAJ3497908.1"/>
    <property type="molecule type" value="Genomic_DNA"/>
</dbReference>
<accession>A0A9W8JS15</accession>
<name>A0A9W8JS15_9AGAR</name>
<proteinExistence type="predicted"/>
<feature type="signal peptide" evidence="1">
    <location>
        <begin position="1"/>
        <end position="21"/>
    </location>
</feature>
<feature type="chain" id="PRO_5040996804" evidence="1">
    <location>
        <begin position="22"/>
        <end position="133"/>
    </location>
</feature>
<evidence type="ECO:0000313" key="2">
    <source>
        <dbReference type="EMBL" id="KAJ3497908.1"/>
    </source>
</evidence>
<dbReference type="Proteomes" id="UP001148786">
    <property type="component" value="Unassembled WGS sequence"/>
</dbReference>
<keyword evidence="1" id="KW-0732">Signal</keyword>
<comment type="caution">
    <text evidence="2">The sequence shown here is derived from an EMBL/GenBank/DDBJ whole genome shotgun (WGS) entry which is preliminary data.</text>
</comment>
<organism evidence="2 3">
    <name type="scientific">Agrocybe chaxingu</name>
    <dbReference type="NCBI Taxonomy" id="84603"/>
    <lineage>
        <taxon>Eukaryota</taxon>
        <taxon>Fungi</taxon>
        <taxon>Dikarya</taxon>
        <taxon>Basidiomycota</taxon>
        <taxon>Agaricomycotina</taxon>
        <taxon>Agaricomycetes</taxon>
        <taxon>Agaricomycetidae</taxon>
        <taxon>Agaricales</taxon>
        <taxon>Agaricineae</taxon>
        <taxon>Strophariaceae</taxon>
        <taxon>Agrocybe</taxon>
    </lineage>
</organism>